<feature type="transmembrane region" description="Helical" evidence="1">
    <location>
        <begin position="21"/>
        <end position="44"/>
    </location>
</feature>
<gene>
    <name evidence="2" type="ORF">G3I43_30575</name>
</gene>
<reference evidence="2" key="1">
    <citation type="submission" date="2020-01" db="EMBL/GenBank/DDBJ databases">
        <title>Insect and environment-associated Actinomycetes.</title>
        <authorList>
            <person name="Currrie C."/>
            <person name="Chevrette M."/>
            <person name="Carlson C."/>
            <person name="Stubbendieck R."/>
            <person name="Wendt-Pienkowski E."/>
        </authorList>
    </citation>
    <scope>NUCLEOTIDE SEQUENCE</scope>
    <source>
        <strain evidence="2">SID505</strain>
    </source>
</reference>
<dbReference type="Pfam" id="PF12730">
    <property type="entry name" value="ABC2_membrane_4"/>
    <property type="match status" value="1"/>
</dbReference>
<dbReference type="AlphaFoldDB" id="A0A6G3SZM4"/>
<sequence>MTMTLTAVLHSEWIKIRSIRSIYGSLMAILATTLTITVLILGTSGQEQAAQAGSDALLNAFFALNFGQIAAIAFGATAVSSEFLNGALRVSLAAVPRRSLFYAAKMAAIGGSALVVGLVTTFTSFLVGQLLLGEHAIGLGHPGALRAVFGGGVYLALMALLAAGLAALLRGAVAVLSLLIPLFLIVPFVLVDVATAVVRYLPDRAGQAVLQQNPGDGLGPWTGLAVTAVWAAAALLAGWWAVRNRDA</sequence>
<accession>A0A6G3SZM4</accession>
<comment type="caution">
    <text evidence="2">The sequence shown here is derived from an EMBL/GenBank/DDBJ whole genome shotgun (WGS) entry which is preliminary data.</text>
</comment>
<proteinExistence type="predicted"/>
<protein>
    <submittedName>
        <fullName evidence="2">ABC transporter permease subunit</fullName>
    </submittedName>
</protein>
<feature type="transmembrane region" description="Helical" evidence="1">
    <location>
        <begin position="56"/>
        <end position="79"/>
    </location>
</feature>
<feature type="transmembrane region" description="Helical" evidence="1">
    <location>
        <begin position="147"/>
        <end position="169"/>
    </location>
</feature>
<evidence type="ECO:0000256" key="1">
    <source>
        <dbReference type="SAM" id="Phobius"/>
    </source>
</evidence>
<keyword evidence="1" id="KW-0472">Membrane</keyword>
<feature type="transmembrane region" description="Helical" evidence="1">
    <location>
        <begin position="176"/>
        <end position="201"/>
    </location>
</feature>
<organism evidence="2">
    <name type="scientific">Streptomyces anulatus</name>
    <name type="common">Streptomyces chrysomallus</name>
    <dbReference type="NCBI Taxonomy" id="1892"/>
    <lineage>
        <taxon>Bacteria</taxon>
        <taxon>Bacillati</taxon>
        <taxon>Actinomycetota</taxon>
        <taxon>Actinomycetes</taxon>
        <taxon>Kitasatosporales</taxon>
        <taxon>Streptomycetaceae</taxon>
        <taxon>Streptomyces</taxon>
    </lineage>
</organism>
<keyword evidence="1" id="KW-1133">Transmembrane helix</keyword>
<feature type="transmembrane region" description="Helical" evidence="1">
    <location>
        <begin position="221"/>
        <end position="242"/>
    </location>
</feature>
<keyword evidence="1" id="KW-0812">Transmembrane</keyword>
<evidence type="ECO:0000313" key="2">
    <source>
        <dbReference type="EMBL" id="NEB88477.1"/>
    </source>
</evidence>
<dbReference type="EMBL" id="JAAGMK010000882">
    <property type="protein sequence ID" value="NEB88477.1"/>
    <property type="molecule type" value="Genomic_DNA"/>
</dbReference>
<feature type="transmembrane region" description="Helical" evidence="1">
    <location>
        <begin position="100"/>
        <end position="127"/>
    </location>
</feature>
<name>A0A6G3SZM4_STRAQ</name>